<comment type="similarity">
    <text evidence="1">Belongs to the phD/YefM antitoxin family.</text>
</comment>
<comment type="caution">
    <text evidence="2">The sequence shown here is derived from an EMBL/GenBank/DDBJ whole genome shotgun (WGS) entry which is preliminary data.</text>
</comment>
<name>A0A2S7U160_9BACT</name>
<keyword evidence="3" id="KW-1185">Reference proteome</keyword>
<dbReference type="RefSeq" id="WP_105043234.1">
    <property type="nucleotide sequence ID" value="NZ_MQWA01000001.1"/>
</dbReference>
<dbReference type="SUPFAM" id="SSF143120">
    <property type="entry name" value="YefM-like"/>
    <property type="match status" value="1"/>
</dbReference>
<gene>
    <name evidence="2" type="ORF">BSZ32_09660</name>
</gene>
<dbReference type="Proteomes" id="UP000239907">
    <property type="component" value="Unassembled WGS sequence"/>
</dbReference>
<evidence type="ECO:0000313" key="3">
    <source>
        <dbReference type="Proteomes" id="UP000239907"/>
    </source>
</evidence>
<dbReference type="OrthoDB" id="9800503at2"/>
<dbReference type="AlphaFoldDB" id="A0A2S7U160"/>
<evidence type="ECO:0000313" key="2">
    <source>
        <dbReference type="EMBL" id="PQJ28739.1"/>
    </source>
</evidence>
<dbReference type="EMBL" id="MQWA01000001">
    <property type="protein sequence ID" value="PQJ28739.1"/>
    <property type="molecule type" value="Genomic_DNA"/>
</dbReference>
<evidence type="ECO:0000256" key="1">
    <source>
        <dbReference type="ARBA" id="ARBA00009981"/>
    </source>
</evidence>
<reference evidence="2 3" key="1">
    <citation type="submission" date="2016-12" db="EMBL/GenBank/DDBJ databases">
        <title>Study of bacterial adaptation to deep sea.</title>
        <authorList>
            <person name="Song J."/>
            <person name="Yoshizawa S."/>
            <person name="Kogure K."/>
        </authorList>
    </citation>
    <scope>NUCLEOTIDE SEQUENCE [LARGE SCALE GENOMIC DNA]</scope>
    <source>
        <strain evidence="2 3">SAORIC-165</strain>
    </source>
</reference>
<proteinExistence type="inferred from homology"/>
<protein>
    <submittedName>
        <fullName evidence="2">Uncharacterized protein</fullName>
    </submittedName>
</protein>
<accession>A0A2S7U160</accession>
<dbReference type="Gene3D" id="3.40.1620.10">
    <property type="entry name" value="YefM-like domain"/>
    <property type="match status" value="1"/>
</dbReference>
<organism evidence="2 3">
    <name type="scientific">Rubritalea profundi</name>
    <dbReference type="NCBI Taxonomy" id="1658618"/>
    <lineage>
        <taxon>Bacteria</taxon>
        <taxon>Pseudomonadati</taxon>
        <taxon>Verrucomicrobiota</taxon>
        <taxon>Verrucomicrobiia</taxon>
        <taxon>Verrucomicrobiales</taxon>
        <taxon>Rubritaleaceae</taxon>
        <taxon>Rubritalea</taxon>
    </lineage>
</organism>
<sequence>MKEIGLYEAKTKLSSLVAELEQHGESILLTRHGKVVAQLSLPTATRAPKRGCMKSENFHISADFDTVELGFEDLQDQPNQKVAEDEMPYGNI</sequence>
<dbReference type="InterPro" id="IPR036165">
    <property type="entry name" value="YefM-like_sf"/>
</dbReference>